<evidence type="ECO:0008006" key="3">
    <source>
        <dbReference type="Google" id="ProtNLM"/>
    </source>
</evidence>
<evidence type="ECO:0000313" key="1">
    <source>
        <dbReference type="EMBL" id="PMD14125.1"/>
    </source>
</evidence>
<dbReference type="OrthoDB" id="2129688at2759"/>
<organism evidence="1 2">
    <name type="scientific">Hyaloscypha hepaticicola</name>
    <dbReference type="NCBI Taxonomy" id="2082293"/>
    <lineage>
        <taxon>Eukaryota</taxon>
        <taxon>Fungi</taxon>
        <taxon>Dikarya</taxon>
        <taxon>Ascomycota</taxon>
        <taxon>Pezizomycotina</taxon>
        <taxon>Leotiomycetes</taxon>
        <taxon>Helotiales</taxon>
        <taxon>Hyaloscyphaceae</taxon>
        <taxon>Hyaloscypha</taxon>
    </lineage>
</organism>
<feature type="non-terminal residue" evidence="1">
    <location>
        <position position="1"/>
    </location>
</feature>
<accession>A0A2J6PJD2</accession>
<reference evidence="1 2" key="1">
    <citation type="submission" date="2016-05" db="EMBL/GenBank/DDBJ databases">
        <title>A degradative enzymes factory behind the ericoid mycorrhizal symbiosis.</title>
        <authorList>
            <consortium name="DOE Joint Genome Institute"/>
            <person name="Martino E."/>
            <person name="Morin E."/>
            <person name="Grelet G."/>
            <person name="Kuo A."/>
            <person name="Kohler A."/>
            <person name="Daghino S."/>
            <person name="Barry K."/>
            <person name="Choi C."/>
            <person name="Cichocki N."/>
            <person name="Clum A."/>
            <person name="Copeland A."/>
            <person name="Hainaut M."/>
            <person name="Haridas S."/>
            <person name="Labutti K."/>
            <person name="Lindquist E."/>
            <person name="Lipzen A."/>
            <person name="Khouja H.-R."/>
            <person name="Murat C."/>
            <person name="Ohm R."/>
            <person name="Olson A."/>
            <person name="Spatafora J."/>
            <person name="Veneault-Fourrey C."/>
            <person name="Henrissat B."/>
            <person name="Grigoriev I."/>
            <person name="Martin F."/>
            <person name="Perotto S."/>
        </authorList>
    </citation>
    <scope>NUCLEOTIDE SEQUENCE [LARGE SCALE GENOMIC DNA]</scope>
    <source>
        <strain evidence="1 2">UAMH 7357</strain>
    </source>
</reference>
<name>A0A2J6PJD2_9HELO</name>
<keyword evidence="2" id="KW-1185">Reference proteome</keyword>
<dbReference type="AlphaFoldDB" id="A0A2J6PJD2"/>
<evidence type="ECO:0000313" key="2">
    <source>
        <dbReference type="Proteomes" id="UP000235672"/>
    </source>
</evidence>
<dbReference type="Proteomes" id="UP000235672">
    <property type="component" value="Unassembled WGS sequence"/>
</dbReference>
<dbReference type="EMBL" id="KZ613524">
    <property type="protein sequence ID" value="PMD14125.1"/>
    <property type="molecule type" value="Genomic_DNA"/>
</dbReference>
<proteinExistence type="predicted"/>
<dbReference type="PANTHER" id="PTHR38119">
    <property type="entry name" value="BTB DOMAIN-CONTAINING PROTEIN-RELATED"/>
    <property type="match status" value="1"/>
</dbReference>
<gene>
    <name evidence="1" type="ORF">NA56DRAFT_584124</name>
</gene>
<sequence length="390" mass="44866">LNGYPTFPDGDVLIISLTGKTWKLHSTILANAASSLKSILAKQDPIKLTKREREEGVTIRWKLVMDEEPNAKGADPEGLKFKASFSMSRNFNGMAEEPQFDKIYDNFFKCLYNINPDFSATPDDPQFQKYINHACLLVEAAKYLNAIPAVRLAVEAHLLRLNQVLWDHICEQPESWIHLAAQIQSPLIFREAMVHIVGRFDLKGGVKEDMLMDDKHGELGHQIWDLIQRKAKDLKDKKLRVERHLLEYFPDHMCHHEGQATVPGRAIYSEDIYFWQSLTIFRQYCTHSYLSNFHHRGKDRGISFYRNIASGNYLKPPSLTSFFSHFSMSKKGKERLCGVLEIIKDDMKPLVEELLVDRSQGSRGKELGHLTCTEVFEEELPWDIEMNGAL</sequence>
<dbReference type="PANTHER" id="PTHR38119:SF2">
    <property type="entry name" value="TRANSCRIPTION FACTOR DOMAIN-CONTAINING PROTEIN"/>
    <property type="match status" value="1"/>
</dbReference>
<protein>
    <recommendedName>
        <fullName evidence="3">BTB domain-containing protein</fullName>
    </recommendedName>
</protein>
<dbReference type="STRING" id="1745343.A0A2J6PJD2"/>